<dbReference type="AlphaFoldDB" id="A0A4R5LWV9"/>
<evidence type="ECO:0000313" key="2">
    <source>
        <dbReference type="EMBL" id="TDG15942.1"/>
    </source>
</evidence>
<protein>
    <submittedName>
        <fullName evidence="2">Uncharacterized protein</fullName>
    </submittedName>
</protein>
<dbReference type="Proteomes" id="UP000295554">
    <property type="component" value="Unassembled WGS sequence"/>
</dbReference>
<gene>
    <name evidence="2" type="ORF">E2F43_06875</name>
</gene>
<evidence type="ECO:0000256" key="1">
    <source>
        <dbReference type="SAM" id="SignalP"/>
    </source>
</evidence>
<keyword evidence="1" id="KW-0732">Signal</keyword>
<dbReference type="EMBL" id="SMSE01000001">
    <property type="protein sequence ID" value="TDG15942.1"/>
    <property type="molecule type" value="Genomic_DNA"/>
</dbReference>
<evidence type="ECO:0000313" key="3">
    <source>
        <dbReference type="Proteomes" id="UP000295554"/>
    </source>
</evidence>
<organism evidence="2 3">
    <name type="scientific">Seongchinamella unica</name>
    <dbReference type="NCBI Taxonomy" id="2547392"/>
    <lineage>
        <taxon>Bacteria</taxon>
        <taxon>Pseudomonadati</taxon>
        <taxon>Pseudomonadota</taxon>
        <taxon>Gammaproteobacteria</taxon>
        <taxon>Cellvibrionales</taxon>
        <taxon>Halieaceae</taxon>
        <taxon>Seongchinamella</taxon>
    </lineage>
</organism>
<reference evidence="2 3" key="1">
    <citation type="submission" date="2019-03" db="EMBL/GenBank/DDBJ databases">
        <title>Seongchinamella monodicae gen. nov., sp. nov., a novel member of the Gammaproteobacteria isolated from a tidal mudflat of beach.</title>
        <authorList>
            <person name="Yang H.G."/>
            <person name="Kang J.W."/>
            <person name="Lee S.D."/>
        </authorList>
    </citation>
    <scope>NUCLEOTIDE SEQUENCE [LARGE SCALE GENOMIC DNA]</scope>
    <source>
        <strain evidence="2 3">GH4-78</strain>
    </source>
</reference>
<comment type="caution">
    <text evidence="2">The sequence shown here is derived from an EMBL/GenBank/DDBJ whole genome shotgun (WGS) entry which is preliminary data.</text>
</comment>
<feature type="chain" id="PRO_5020995540" evidence="1">
    <location>
        <begin position="19"/>
        <end position="349"/>
    </location>
</feature>
<accession>A0A4R5LWV9</accession>
<sequence>MPTALLMMIALLPVCALAADENPLFSSKDSFKAVLNAPVMQAYRDKMKSDRLYLEGTWTQKRGEETERLSLKIRARGNYRRQVCDRPPLQLNFKKKQVAGTLMSGQDKLKLVSPCERGDKYQQLVYLEYLVYQLFALYSDYHFRTRLVDVAYVDSDSEGALWSSHNFLIEDADHMAARYGLQELDVPYTMRVQMDLAQTALVEVFQFMIGNVDYSTLKSPPGEECCHNIVLLAEKGAERDIIPVAYDFDSAGIINAPYATVPASLPINKVTSRYFLGWCKQESRYRDAVARINERKEAAIALFEASPLLSRTYRKRAVKYLHDSYDYLNDEAFFERHILGKCRGEVIEG</sequence>
<feature type="signal peptide" evidence="1">
    <location>
        <begin position="1"/>
        <end position="18"/>
    </location>
</feature>
<dbReference type="RefSeq" id="WP_133210890.1">
    <property type="nucleotide sequence ID" value="NZ_SMSE01000001.1"/>
</dbReference>
<dbReference type="OrthoDB" id="662693at2"/>
<proteinExistence type="predicted"/>
<name>A0A4R5LWV9_9GAMM</name>
<keyword evidence="3" id="KW-1185">Reference proteome</keyword>